<dbReference type="InterPro" id="IPR029063">
    <property type="entry name" value="SAM-dependent_MTases_sf"/>
</dbReference>
<reference evidence="1 2" key="1">
    <citation type="submission" date="2020-08" db="EMBL/GenBank/DDBJ databases">
        <authorList>
            <person name="Newling K."/>
            <person name="Davey J."/>
            <person name="Forrester S."/>
        </authorList>
    </citation>
    <scope>NUCLEOTIDE SEQUENCE [LARGE SCALE GENOMIC DNA]</scope>
    <source>
        <strain evidence="2">Crithidia deanei Carvalho (ATCC PRA-265)</strain>
    </source>
</reference>
<dbReference type="SUPFAM" id="SSF53335">
    <property type="entry name" value="S-adenosyl-L-methionine-dependent methyltransferases"/>
    <property type="match status" value="1"/>
</dbReference>
<keyword evidence="1" id="KW-0489">Methyltransferase</keyword>
<proteinExistence type="predicted"/>
<dbReference type="GO" id="GO:0032259">
    <property type="term" value="P:methylation"/>
    <property type="evidence" value="ECO:0007669"/>
    <property type="project" value="UniProtKB-KW"/>
</dbReference>
<sequence length="223" mass="25661">MSGGCPLCGGSSSPFHEDKAREYARCGECGLIFVPKRFFATEQEEKAEYDLHENTLDDEGYLKFLGRAAQPVFEIFGDNLEGRTGLDFGCGPCPALASIFQKRGATVDLYDKFYFKNDAVMESENKYDFITATEVFEHLAEPRKIFVELWEKLKFDGILVVMTKRAEGSVEKFRNWHYKRDKTHICFFTDNTFKWVSQNLIDGELLFYSKDVVVLTKKRTTTQ</sequence>
<dbReference type="GO" id="GO:0008168">
    <property type="term" value="F:methyltransferase activity"/>
    <property type="evidence" value="ECO:0007669"/>
    <property type="project" value="UniProtKB-KW"/>
</dbReference>
<dbReference type="OrthoDB" id="10017101at2759"/>
<name>A0A7G2CU37_9TRYP</name>
<dbReference type="VEuPathDB" id="TriTrypDB:ADEAN_001012500"/>
<organism evidence="1 2">
    <name type="scientific">Angomonas deanei</name>
    <dbReference type="NCBI Taxonomy" id="59799"/>
    <lineage>
        <taxon>Eukaryota</taxon>
        <taxon>Discoba</taxon>
        <taxon>Euglenozoa</taxon>
        <taxon>Kinetoplastea</taxon>
        <taxon>Metakinetoplastina</taxon>
        <taxon>Trypanosomatida</taxon>
        <taxon>Trypanosomatidae</taxon>
        <taxon>Strigomonadinae</taxon>
        <taxon>Angomonas</taxon>
    </lineage>
</organism>
<accession>A0A7G2CU37</accession>
<dbReference type="AlphaFoldDB" id="A0A7G2CU37"/>
<gene>
    <name evidence="1" type="ORF">ADEAN_001012500</name>
</gene>
<keyword evidence="1" id="KW-0808">Transferase</keyword>
<dbReference type="Pfam" id="PF13489">
    <property type="entry name" value="Methyltransf_23"/>
    <property type="match status" value="1"/>
</dbReference>
<protein>
    <submittedName>
        <fullName evidence="1">Methyltransferase domain containing protein, putative</fullName>
    </submittedName>
</protein>
<dbReference type="Proteomes" id="UP000515908">
    <property type="component" value="Chromosome 27"/>
</dbReference>
<dbReference type="EMBL" id="LR877171">
    <property type="protein sequence ID" value="CAD2222581.1"/>
    <property type="molecule type" value="Genomic_DNA"/>
</dbReference>
<dbReference type="Gene3D" id="3.40.50.150">
    <property type="entry name" value="Vaccinia Virus protein VP39"/>
    <property type="match status" value="1"/>
</dbReference>
<evidence type="ECO:0000313" key="2">
    <source>
        <dbReference type="Proteomes" id="UP000515908"/>
    </source>
</evidence>
<keyword evidence="2" id="KW-1185">Reference proteome</keyword>
<evidence type="ECO:0000313" key="1">
    <source>
        <dbReference type="EMBL" id="CAD2222581.1"/>
    </source>
</evidence>